<evidence type="ECO:0000256" key="3">
    <source>
        <dbReference type="ARBA" id="ARBA00023242"/>
    </source>
</evidence>
<dbReference type="OrthoDB" id="2339771at2759"/>
<evidence type="ECO:0000313" key="6">
    <source>
        <dbReference type="EMBL" id="CAD5123755.1"/>
    </source>
</evidence>
<dbReference type="InterPro" id="IPR033471">
    <property type="entry name" value="DIRP"/>
</dbReference>
<evidence type="ECO:0000256" key="2">
    <source>
        <dbReference type="ARBA" id="ARBA00006732"/>
    </source>
</evidence>
<proteinExistence type="inferred from homology"/>
<dbReference type="Proteomes" id="UP000549394">
    <property type="component" value="Unassembled WGS sequence"/>
</dbReference>
<keyword evidence="7" id="KW-1185">Reference proteome</keyword>
<dbReference type="EMBL" id="CAJFCJ010000019">
    <property type="protein sequence ID" value="CAD5123755.1"/>
    <property type="molecule type" value="Genomic_DNA"/>
</dbReference>
<evidence type="ECO:0000256" key="1">
    <source>
        <dbReference type="ARBA" id="ARBA00004123"/>
    </source>
</evidence>
<dbReference type="GO" id="GO:0003677">
    <property type="term" value="F:DNA binding"/>
    <property type="evidence" value="ECO:0007669"/>
    <property type="project" value="TreeGrafter"/>
</dbReference>
<feature type="region of interest" description="Disordered" evidence="4">
    <location>
        <begin position="1"/>
        <end position="76"/>
    </location>
</feature>
<dbReference type="Pfam" id="PF19438">
    <property type="entry name" value="LIN9_C"/>
    <property type="match status" value="1"/>
</dbReference>
<evidence type="ECO:0000259" key="5">
    <source>
        <dbReference type="SMART" id="SM01135"/>
    </source>
</evidence>
<dbReference type="GO" id="GO:0017053">
    <property type="term" value="C:transcription repressor complex"/>
    <property type="evidence" value="ECO:0007669"/>
    <property type="project" value="InterPro"/>
</dbReference>
<dbReference type="GO" id="GO:0006351">
    <property type="term" value="P:DNA-templated transcription"/>
    <property type="evidence" value="ECO:0007669"/>
    <property type="project" value="InterPro"/>
</dbReference>
<sequence>MADDEAMDQIESNESGDEGDDMQDDNNESMTDVMETPSSSRRRSHLRPLKRNPARLRKPNPRIFGDPDDPLFTSYPSYKRKSKMKDERNLAMRDSIGYHTRSSGSSKSVANKNASRLRNLLKLPKASRWVYCEFFYSTIDHSLFKGENDFLICMQECFPYLNLSKLTRSQWVMMRRMLGKPRRCSPAFFDEERSALHMRRMKVRLLQNTKLKEIDHLNDMPPNIPMPLVVGSKVTARLRTPYDGIYTGVIEALDTITHSYRITFDRPGIGTFSVPDYEILHDSSQDSLSISSFTLKVQKEKGTPQMAAKSMMSPTSFLDVDSPLGANPENDPFMGQPVMADILKKEAEEPIPDMQNSPLPPELIEKLNEFAKVIDTKQKVLTRHRIIQKEIIEAGEYATFDETLMGRRSQCLYELEVLNSNICPLICSIDKLLYERLPDEVKETATQVLFHQKRYMDKADKIFDRVKGKSIAPTLITQHPQIVELIKRLSTIQMQMSAFPGRKAQAVEIAALQESLEATKLMLDPTNRVIFETSVEKYVEKTLGIASPEPRKRLTLKQ</sequence>
<dbReference type="InterPro" id="IPR045831">
    <property type="entry name" value="LIN9_C"/>
</dbReference>
<dbReference type="GO" id="GO:0051726">
    <property type="term" value="P:regulation of cell cycle"/>
    <property type="evidence" value="ECO:0007669"/>
    <property type="project" value="TreeGrafter"/>
</dbReference>
<dbReference type="SMART" id="SM01135">
    <property type="entry name" value="DIRP"/>
    <property type="match status" value="1"/>
</dbReference>
<gene>
    <name evidence="6" type="ORF">DGYR_LOCUS11396</name>
</gene>
<comment type="similarity">
    <text evidence="2">Belongs to the lin-9 family.</text>
</comment>
<comment type="subcellular location">
    <subcellularLocation>
        <location evidence="1">Nucleus</location>
    </subcellularLocation>
</comment>
<feature type="compositionally biased region" description="Acidic residues" evidence="4">
    <location>
        <begin position="14"/>
        <end position="27"/>
    </location>
</feature>
<organism evidence="6 7">
    <name type="scientific">Dimorphilus gyrociliatus</name>
    <dbReference type="NCBI Taxonomy" id="2664684"/>
    <lineage>
        <taxon>Eukaryota</taxon>
        <taxon>Metazoa</taxon>
        <taxon>Spiralia</taxon>
        <taxon>Lophotrochozoa</taxon>
        <taxon>Annelida</taxon>
        <taxon>Polychaeta</taxon>
        <taxon>Polychaeta incertae sedis</taxon>
        <taxon>Dinophilidae</taxon>
        <taxon>Dimorphilus</taxon>
    </lineage>
</organism>
<evidence type="ECO:0000256" key="4">
    <source>
        <dbReference type="SAM" id="MobiDB-lite"/>
    </source>
</evidence>
<keyword evidence="3" id="KW-0539">Nucleus</keyword>
<dbReference type="AlphaFoldDB" id="A0A7I8W6F3"/>
<feature type="compositionally biased region" description="Basic residues" evidence="4">
    <location>
        <begin position="40"/>
        <end position="60"/>
    </location>
</feature>
<evidence type="ECO:0000313" key="7">
    <source>
        <dbReference type="Proteomes" id="UP000549394"/>
    </source>
</evidence>
<dbReference type="Pfam" id="PF06584">
    <property type="entry name" value="DIRP"/>
    <property type="match status" value="1"/>
</dbReference>
<dbReference type="PANTHER" id="PTHR21689">
    <property type="entry name" value="LIN-9"/>
    <property type="match status" value="1"/>
</dbReference>
<dbReference type="PANTHER" id="PTHR21689:SF2">
    <property type="entry name" value="PROTEIN LIN-9 HOMOLOG"/>
    <property type="match status" value="1"/>
</dbReference>
<reference evidence="6 7" key="1">
    <citation type="submission" date="2020-08" db="EMBL/GenBank/DDBJ databases">
        <authorList>
            <person name="Hejnol A."/>
        </authorList>
    </citation>
    <scope>NUCLEOTIDE SEQUENCE [LARGE SCALE GENOMIC DNA]</scope>
</reference>
<name>A0A7I8W6F3_9ANNE</name>
<feature type="domain" description="DIRP" evidence="5">
    <location>
        <begin position="135"/>
        <end position="240"/>
    </location>
</feature>
<dbReference type="GO" id="GO:0005654">
    <property type="term" value="C:nucleoplasm"/>
    <property type="evidence" value="ECO:0007669"/>
    <property type="project" value="TreeGrafter"/>
</dbReference>
<dbReference type="GO" id="GO:0006357">
    <property type="term" value="P:regulation of transcription by RNA polymerase II"/>
    <property type="evidence" value="ECO:0007669"/>
    <property type="project" value="TreeGrafter"/>
</dbReference>
<accession>A0A7I8W6F3</accession>
<protein>
    <submittedName>
        <fullName evidence="6">DgyrCDS12069</fullName>
    </submittedName>
</protein>
<comment type="caution">
    <text evidence="6">The sequence shown here is derived from an EMBL/GenBank/DDBJ whole genome shotgun (WGS) entry which is preliminary data.</text>
</comment>
<dbReference type="InterPro" id="IPR010561">
    <property type="entry name" value="LIN-9/ALY1"/>
</dbReference>